<accession>A0A1B0B9R2</accession>
<evidence type="ECO:0000313" key="2">
    <source>
        <dbReference type="Proteomes" id="UP000092460"/>
    </source>
</evidence>
<dbReference type="EnsemblMetazoa" id="GPPI023268-RA">
    <property type="protein sequence ID" value="GPPI023268-PA"/>
    <property type="gene ID" value="GPPI023268"/>
</dbReference>
<dbReference type="Proteomes" id="UP000092460">
    <property type="component" value="Unassembled WGS sequence"/>
</dbReference>
<name>A0A1B0B9R2_9MUSC</name>
<reference evidence="2" key="1">
    <citation type="submission" date="2015-01" db="EMBL/GenBank/DDBJ databases">
        <authorList>
            <person name="Aksoy S."/>
            <person name="Warren W."/>
            <person name="Wilson R.K."/>
        </authorList>
    </citation>
    <scope>NUCLEOTIDE SEQUENCE [LARGE SCALE GENOMIC DNA]</scope>
    <source>
        <strain evidence="2">IAEA</strain>
    </source>
</reference>
<organism evidence="1 2">
    <name type="scientific">Glossina palpalis gambiensis</name>
    <dbReference type="NCBI Taxonomy" id="67801"/>
    <lineage>
        <taxon>Eukaryota</taxon>
        <taxon>Metazoa</taxon>
        <taxon>Ecdysozoa</taxon>
        <taxon>Arthropoda</taxon>
        <taxon>Hexapoda</taxon>
        <taxon>Insecta</taxon>
        <taxon>Pterygota</taxon>
        <taxon>Neoptera</taxon>
        <taxon>Endopterygota</taxon>
        <taxon>Diptera</taxon>
        <taxon>Brachycera</taxon>
        <taxon>Muscomorpha</taxon>
        <taxon>Hippoboscoidea</taxon>
        <taxon>Glossinidae</taxon>
        <taxon>Glossina</taxon>
    </lineage>
</organism>
<sequence>SGPLVSFSDVIAVDILTLPSNWKTTTGETTSNSSCEYVRNFIRCHFETKPTTTLTPSHLEVISNKILQVWNATWMRPDIESRPKACKLVHNASELRRFDKM</sequence>
<evidence type="ECO:0000313" key="1">
    <source>
        <dbReference type="EnsemblMetazoa" id="GPPI023268-PA"/>
    </source>
</evidence>
<reference evidence="1" key="2">
    <citation type="submission" date="2020-05" db="UniProtKB">
        <authorList>
            <consortium name="EnsemblMetazoa"/>
        </authorList>
    </citation>
    <scope>IDENTIFICATION</scope>
    <source>
        <strain evidence="1">IAEA</strain>
    </source>
</reference>
<keyword evidence="2" id="KW-1185">Reference proteome</keyword>
<protein>
    <submittedName>
        <fullName evidence="1">Uncharacterized protein</fullName>
    </submittedName>
</protein>
<dbReference type="VEuPathDB" id="VectorBase:GPPI023268"/>
<dbReference type="AlphaFoldDB" id="A0A1B0B9R2"/>
<proteinExistence type="predicted"/>
<dbReference type="EMBL" id="JXJN01010519">
    <property type="status" value="NOT_ANNOTATED_CDS"/>
    <property type="molecule type" value="Genomic_DNA"/>
</dbReference>